<reference evidence="1" key="1">
    <citation type="submission" date="2020-04" db="EMBL/GenBank/DDBJ databases">
        <authorList>
            <person name="Alioto T."/>
            <person name="Alioto T."/>
            <person name="Gomez Garrido J."/>
        </authorList>
    </citation>
    <scope>NUCLEOTIDE SEQUENCE</scope>
    <source>
        <strain evidence="1">A484AB</strain>
    </source>
</reference>
<name>A0A7D9JU37_PARCT</name>
<proteinExistence type="predicted"/>
<keyword evidence="2" id="KW-1185">Reference proteome</keyword>
<accession>A0A7D9JU37</accession>
<comment type="caution">
    <text evidence="1">The sequence shown here is derived from an EMBL/GenBank/DDBJ whole genome shotgun (WGS) entry which is preliminary data.</text>
</comment>
<sequence>YHNDYTTWKQEIELLTKVTGLGKAKQGIAVCLTLDGKAKEVGLELGNDLGGEDGLGQLLRKLDTLFLKATTESDYEAYKNFDTVRKKPSTNSASGVTGDEAISVKQEAMYSASNRTQVRTSLIKYRSNRKTNPLNRFGQPTRCRICQSIFHYATNCPEKSERVHLSEDVPPSEEGVESVNITLLPQSEILIAESYGTAILDTACTKTVCGKSWLQNFVEKDGKVLSTQKSHRPFKFGHESLIYSDKVVTIAAKIGKTNCKIKVEVVPIELPLLCLTQSTKKRLRNWYIVCINKC</sequence>
<dbReference type="AlphaFoldDB" id="A0A7D9JU37"/>
<gene>
    <name evidence="1" type="ORF">PACLA_8A013852</name>
</gene>
<evidence type="ECO:0000313" key="1">
    <source>
        <dbReference type="EMBL" id="CAB4035978.1"/>
    </source>
</evidence>
<dbReference type="EMBL" id="CACRXK020021577">
    <property type="protein sequence ID" value="CAB4035978.1"/>
    <property type="molecule type" value="Genomic_DNA"/>
</dbReference>
<evidence type="ECO:0000313" key="2">
    <source>
        <dbReference type="Proteomes" id="UP001152795"/>
    </source>
</evidence>
<protein>
    <submittedName>
        <fullName evidence="1">Uncharacterized protein</fullName>
    </submittedName>
</protein>
<organism evidence="1 2">
    <name type="scientific">Paramuricea clavata</name>
    <name type="common">Red gorgonian</name>
    <name type="synonym">Violescent sea-whip</name>
    <dbReference type="NCBI Taxonomy" id="317549"/>
    <lineage>
        <taxon>Eukaryota</taxon>
        <taxon>Metazoa</taxon>
        <taxon>Cnidaria</taxon>
        <taxon>Anthozoa</taxon>
        <taxon>Octocorallia</taxon>
        <taxon>Malacalcyonacea</taxon>
        <taxon>Plexauridae</taxon>
        <taxon>Paramuricea</taxon>
    </lineage>
</organism>
<dbReference type="OrthoDB" id="10058978at2759"/>
<dbReference type="Proteomes" id="UP001152795">
    <property type="component" value="Unassembled WGS sequence"/>
</dbReference>
<feature type="non-terminal residue" evidence="1">
    <location>
        <position position="1"/>
    </location>
</feature>